<dbReference type="SUPFAM" id="SSF56112">
    <property type="entry name" value="Protein kinase-like (PK-like)"/>
    <property type="match status" value="1"/>
</dbReference>
<dbReference type="Pfam" id="PF00400">
    <property type="entry name" value="WD40"/>
    <property type="match status" value="6"/>
</dbReference>
<dbReference type="Gene3D" id="2.130.10.10">
    <property type="entry name" value="YVTN repeat-like/Quinoprotein amine dehydrogenase"/>
    <property type="match status" value="3"/>
</dbReference>
<organism evidence="6 7">
    <name type="scientific">Limnospira fusiformis PMC 851.14</name>
    <dbReference type="NCBI Taxonomy" id="2219512"/>
    <lineage>
        <taxon>Bacteria</taxon>
        <taxon>Bacillati</taxon>
        <taxon>Cyanobacteriota</taxon>
        <taxon>Cyanophyceae</taxon>
        <taxon>Oscillatoriophycideae</taxon>
        <taxon>Oscillatoriales</taxon>
        <taxon>Sirenicapillariaceae</taxon>
        <taxon>Limnospira</taxon>
    </lineage>
</organism>
<reference evidence="6 7" key="1">
    <citation type="journal article" date="2024" name="Front. Microbiol.">
        <title>Transcriptomic insights into the dominance of two phototrophs throughout the water column of a tropical hypersaline-alkaline crater lake (Dziani Dzaha, Mayotte).</title>
        <authorList>
            <person name="Duperron S."/>
            <person name="Halary S."/>
            <person name="Bouly J.-P."/>
            <person name="Roussel T."/>
            <person name="Hugoni M."/>
            <person name="Bruto M."/>
            <person name="Oger P."/>
            <person name="Duval C."/>
            <person name="Woo A."/>
            <person name="Jezequiel D."/>
            <person name="Ader M."/>
            <person name="Leboulanger C."/>
            <person name="Agogue H."/>
            <person name="Grossi V."/>
            <person name="Trousselier M."/>
            <person name="Bernard C."/>
        </authorList>
    </citation>
    <scope>NUCLEOTIDE SEQUENCE [LARGE SCALE GENOMIC DNA]</scope>
    <source>
        <strain evidence="6 7">PMC 851.14</strain>
    </source>
</reference>
<evidence type="ECO:0000313" key="6">
    <source>
        <dbReference type="EMBL" id="MEK9511730.1"/>
    </source>
</evidence>
<dbReference type="InterPro" id="IPR020472">
    <property type="entry name" value="WD40_PAC1"/>
</dbReference>
<dbReference type="InterPro" id="IPR019775">
    <property type="entry name" value="WD40_repeat_CS"/>
</dbReference>
<dbReference type="SMART" id="SM00320">
    <property type="entry name" value="WD40"/>
    <property type="match status" value="7"/>
</dbReference>
<evidence type="ECO:0000259" key="5">
    <source>
        <dbReference type="PROSITE" id="PS50011"/>
    </source>
</evidence>
<dbReference type="NCBIfam" id="NF045510">
    <property type="entry name" value="4Cys_prefix_kin"/>
    <property type="match status" value="1"/>
</dbReference>
<feature type="repeat" description="WD" evidence="3">
    <location>
        <begin position="477"/>
        <end position="518"/>
    </location>
</feature>
<dbReference type="InterPro" id="IPR011009">
    <property type="entry name" value="Kinase-like_dom_sf"/>
</dbReference>
<dbReference type="PRINTS" id="PR00320">
    <property type="entry name" value="GPROTEINBRPT"/>
</dbReference>
<evidence type="ECO:0000313" key="7">
    <source>
        <dbReference type="Proteomes" id="UP001387447"/>
    </source>
</evidence>
<dbReference type="Gene3D" id="1.10.510.10">
    <property type="entry name" value="Transferase(Phosphotransferase) domain 1"/>
    <property type="match status" value="1"/>
</dbReference>
<dbReference type="Proteomes" id="UP001387447">
    <property type="component" value="Unassembled WGS sequence"/>
</dbReference>
<dbReference type="PROSITE" id="PS50294">
    <property type="entry name" value="WD_REPEATS_REGION"/>
    <property type="match status" value="5"/>
</dbReference>
<dbReference type="PROSITE" id="PS50082">
    <property type="entry name" value="WD_REPEATS_2"/>
    <property type="match status" value="5"/>
</dbReference>
<keyword evidence="6" id="KW-0418">Kinase</keyword>
<keyword evidence="7" id="KW-1185">Reference proteome</keyword>
<dbReference type="EMBL" id="JBBWYZ010000006">
    <property type="protein sequence ID" value="MEK9511730.1"/>
    <property type="molecule type" value="Genomic_DNA"/>
</dbReference>
<evidence type="ECO:0000256" key="2">
    <source>
        <dbReference type="ARBA" id="ARBA00022737"/>
    </source>
</evidence>
<accession>A0ABU9EIG4</accession>
<feature type="repeat" description="WD" evidence="3">
    <location>
        <begin position="438"/>
        <end position="469"/>
    </location>
</feature>
<dbReference type="Gene3D" id="3.30.200.20">
    <property type="entry name" value="Phosphorylase Kinase, domain 1"/>
    <property type="match status" value="1"/>
</dbReference>
<evidence type="ECO:0000256" key="3">
    <source>
        <dbReference type="PROSITE-ProRule" id="PRU00221"/>
    </source>
</evidence>
<dbReference type="EC" id="2.7.11.1" evidence="6"/>
<dbReference type="InterPro" id="IPR000719">
    <property type="entry name" value="Prot_kinase_dom"/>
</dbReference>
<evidence type="ECO:0000256" key="4">
    <source>
        <dbReference type="SAM" id="MobiDB-lite"/>
    </source>
</evidence>
<comment type="caution">
    <text evidence="6">The sequence shown here is derived from an EMBL/GenBank/DDBJ whole genome shotgun (WGS) entry which is preliminary data.</text>
</comment>
<dbReference type="Pfam" id="PF00069">
    <property type="entry name" value="Pkinase"/>
    <property type="match status" value="1"/>
</dbReference>
<feature type="repeat" description="WD" evidence="3">
    <location>
        <begin position="644"/>
        <end position="679"/>
    </location>
</feature>
<feature type="repeat" description="WD" evidence="3">
    <location>
        <begin position="518"/>
        <end position="559"/>
    </location>
</feature>
<dbReference type="SMART" id="SM00220">
    <property type="entry name" value="S_TKc"/>
    <property type="match status" value="1"/>
</dbReference>
<proteinExistence type="predicted"/>
<dbReference type="PROSITE" id="PS00678">
    <property type="entry name" value="WD_REPEATS_1"/>
    <property type="match status" value="2"/>
</dbReference>
<gene>
    <name evidence="6" type="ORF">AAEJ74_08485</name>
</gene>
<protein>
    <submittedName>
        <fullName evidence="6">Serine/threonine-protein kinase</fullName>
        <ecNumber evidence="6">2.7.11.1</ecNumber>
    </submittedName>
</protein>
<dbReference type="GO" id="GO:0004674">
    <property type="term" value="F:protein serine/threonine kinase activity"/>
    <property type="evidence" value="ECO:0007669"/>
    <property type="project" value="UniProtKB-EC"/>
</dbReference>
<dbReference type="PROSITE" id="PS50011">
    <property type="entry name" value="PROTEIN_KINASE_DOM"/>
    <property type="match status" value="1"/>
</dbReference>
<dbReference type="CDD" id="cd00200">
    <property type="entry name" value="WD40"/>
    <property type="match status" value="1"/>
</dbReference>
<sequence length="679" mass="75086">MSYCLNPKCPKPDDESNAKRRICAQCGSDLFIQSRYRVIKKMGGGGFGQTFEILDQKDKTRKVLKVLLKEHPKAIALFKQEAKVLSELSHPGIPKVDKDGYFTFMPKDESPLHCLVMEKIEGLDLQEWMKERKKEPISPELAMDWLKQLVEILDRVHSLQYFHRDIKPQNIMRKPDGQLVLIDFGTAREVTETIMGFSSNGSGEQDNDKKRATGIVSPGYTPPEQTNGKAVPQSDFFALGRTFVYLLTGKPPTAYPENPRTGKLLWRKGAPNIPKQLADVLDYLMAPFPGNRPQNPGVVLQCLAEVELNPPPRDSDEREDPKSDTKGKKKEQLKAKIHLSELKIKIPFKAIGILSVIVTMGGLIYTQVDGYRRYGLIPANPMLVIRGWPNRMWLLGHKEALGQVYALAIAPDGETLVAGTFGTIRRWGIHSGEVFNPESVHSSWVRALAFSPNGEIMVSGSNDKTIRMWWGSRQRTIEGHTGSVHALVFSPNGQILASGSEDRTIILWDTNGRRLSTILAHDLPVNALAFNPQGNVLASASADASIRLWNVNVGDSSRRLTITGHGDSINAIAYSPDGETIASASDDGTVRLWNANTGEQLRVFEGHRGPVKSLVITPDGQTLIAGGDHIVLWNLNTGEIITTLWGHGDLITALALTPDGKILTSGSEDKTIKIWQLKL</sequence>
<feature type="compositionally biased region" description="Basic and acidic residues" evidence="4">
    <location>
        <begin position="313"/>
        <end position="332"/>
    </location>
</feature>
<evidence type="ECO:0000256" key="1">
    <source>
        <dbReference type="ARBA" id="ARBA00022574"/>
    </source>
</evidence>
<feature type="domain" description="Protein kinase" evidence="5">
    <location>
        <begin position="36"/>
        <end position="308"/>
    </location>
</feature>
<dbReference type="PANTHER" id="PTHR19879:SF9">
    <property type="entry name" value="TRANSCRIPTION INITIATION FACTOR TFIID SUBUNIT 5"/>
    <property type="match status" value="1"/>
</dbReference>
<keyword evidence="6" id="KW-0808">Transferase</keyword>
<dbReference type="SUPFAM" id="SSF50978">
    <property type="entry name" value="WD40 repeat-like"/>
    <property type="match status" value="1"/>
</dbReference>
<dbReference type="InterPro" id="IPR001680">
    <property type="entry name" value="WD40_rpt"/>
</dbReference>
<dbReference type="RefSeq" id="WP_046320912.1">
    <property type="nucleotide sequence ID" value="NZ_JBBWYZ010000006.1"/>
</dbReference>
<dbReference type="PANTHER" id="PTHR19879">
    <property type="entry name" value="TRANSCRIPTION INITIATION FACTOR TFIID"/>
    <property type="match status" value="1"/>
</dbReference>
<feature type="repeat" description="WD" evidence="3">
    <location>
        <begin position="562"/>
        <end position="603"/>
    </location>
</feature>
<dbReference type="InterPro" id="IPR036322">
    <property type="entry name" value="WD40_repeat_dom_sf"/>
</dbReference>
<keyword evidence="1 3" id="KW-0853">WD repeat</keyword>
<dbReference type="InterPro" id="IPR015943">
    <property type="entry name" value="WD40/YVTN_repeat-like_dom_sf"/>
</dbReference>
<dbReference type="CDD" id="cd14014">
    <property type="entry name" value="STKc_PknB_like"/>
    <property type="match status" value="1"/>
</dbReference>
<name>A0ABU9EIG4_LIMFS</name>
<feature type="region of interest" description="Disordered" evidence="4">
    <location>
        <begin position="308"/>
        <end position="332"/>
    </location>
</feature>
<keyword evidence="2" id="KW-0677">Repeat</keyword>